<dbReference type="GO" id="GO:0006567">
    <property type="term" value="P:L-threonine catabolic process"/>
    <property type="evidence" value="ECO:0007669"/>
    <property type="project" value="TreeGrafter"/>
</dbReference>
<dbReference type="InterPro" id="IPR001721">
    <property type="entry name" value="TD_ACT-like"/>
</dbReference>
<dbReference type="GO" id="GO:0009097">
    <property type="term" value="P:isoleucine biosynthetic process"/>
    <property type="evidence" value="ECO:0007669"/>
    <property type="project" value="UniProtKB-UniRule"/>
</dbReference>
<dbReference type="GO" id="GO:0004794">
    <property type="term" value="F:threonine deaminase activity"/>
    <property type="evidence" value="ECO:0007669"/>
    <property type="project" value="UniProtKB-UniRule"/>
</dbReference>
<dbReference type="InterPro" id="IPR038110">
    <property type="entry name" value="TD_ACT-like_sf"/>
</dbReference>
<dbReference type="PROSITE" id="PS51672">
    <property type="entry name" value="ACT_LIKE"/>
    <property type="match status" value="2"/>
</dbReference>
<comment type="similarity">
    <text evidence="5 14">Belongs to the serine/threonine dehydratase family.</text>
</comment>
<dbReference type="Proteomes" id="UP001302367">
    <property type="component" value="Chromosome 1"/>
</dbReference>
<dbReference type="CDD" id="cd04906">
    <property type="entry name" value="ACT_ThrD-I_1"/>
    <property type="match status" value="1"/>
</dbReference>
<dbReference type="Gene3D" id="3.40.50.1100">
    <property type="match status" value="2"/>
</dbReference>
<sequence length="580" mass="63321">MEDANGLANGANGTHTPDEPQTPTTPPRPKHTTLALTEYTAAASPISTTPRDRARAILPEHLLLPNGHPDYIRLITTAKVYDVVEQTPLTHAVNISNRLETTVLLKREDLLPVFSFKLRGAYNKMAHLTKEERWKGVIACSAGNHAQGVAFSARKLKIPATITMPLGTPAIKHSNVSRLGGNVVLHGADFDEAKAECNRRAVANGLTNIPPFDDPYVIAGQGTIGAEILRQADLDKLEAIFCCVGGGGLVAGIGTYIKRFAPHVKIIGVETYDANALVQSLKLGKRVTLKEVGLFADGAAVKLVGEETFRLCQEVVDEVIQVDTDDICAAIKDVFEDTRSILEPAGALSLAGLKKYVRSNPSQDTRRQLVAIASGANMNFDRLRFVAERAAIGERKEALLAVTIPERPGAFAGLVEEVNPMVVTEFCYRYATDASADVLIGIQVNAATRTKDVQDLISRLEKKDMVARDISADELAKSHIRYLVGGRSNADNERLFAFEFPERGGALYKFLTLLQPQFNISLFHYRNYGGDVAKILAAIQCPPGEEEGLTKFLNDLGYGYTEETKNETYQMFMRNKQVAS</sequence>
<comment type="subunit">
    <text evidence="6">Homotetramer.</text>
</comment>
<organism evidence="17 19">
    <name type="scientific">Cercospora beticola</name>
    <name type="common">Sugarbeet leaf spot fungus</name>
    <dbReference type="NCBI Taxonomy" id="122368"/>
    <lineage>
        <taxon>Eukaryota</taxon>
        <taxon>Fungi</taxon>
        <taxon>Dikarya</taxon>
        <taxon>Ascomycota</taxon>
        <taxon>Pezizomycotina</taxon>
        <taxon>Dothideomycetes</taxon>
        <taxon>Dothideomycetidae</taxon>
        <taxon>Mycosphaerellales</taxon>
        <taxon>Mycosphaerellaceae</taxon>
        <taxon>Cercospora</taxon>
    </lineage>
</organism>
<dbReference type="Proteomes" id="UP000230605">
    <property type="component" value="Chromosome 1"/>
</dbReference>
<dbReference type="Pfam" id="PF00585">
    <property type="entry name" value="Thr_dehydrat_C"/>
    <property type="match status" value="2"/>
</dbReference>
<keyword evidence="12 14" id="KW-0456">Lyase</keyword>
<dbReference type="NCBIfam" id="NF006674">
    <property type="entry name" value="PRK09224.1"/>
    <property type="match status" value="1"/>
</dbReference>
<evidence type="ECO:0000313" key="19">
    <source>
        <dbReference type="Proteomes" id="UP000230605"/>
    </source>
</evidence>
<reference evidence="18 20" key="2">
    <citation type="submission" date="2023-09" db="EMBL/GenBank/DDBJ databases">
        <title>Complete-Gapless Cercospora beticola genome.</title>
        <authorList>
            <person name="Wyatt N.A."/>
            <person name="Spanner R.E."/>
            <person name="Bolton M.D."/>
        </authorList>
    </citation>
    <scope>NUCLEOTIDE SEQUENCE [LARGE SCALE GENOMIC DNA]</scope>
    <source>
        <strain evidence="18">Cb09-40</strain>
    </source>
</reference>
<evidence type="ECO:0000259" key="16">
    <source>
        <dbReference type="PROSITE" id="PS51672"/>
    </source>
</evidence>
<evidence type="ECO:0000256" key="5">
    <source>
        <dbReference type="ARBA" id="ARBA00010869"/>
    </source>
</evidence>
<keyword evidence="11" id="KW-0496">Mitochondrion</keyword>
<dbReference type="InterPro" id="IPR001926">
    <property type="entry name" value="TrpB-like_PALP"/>
</dbReference>
<dbReference type="PANTHER" id="PTHR48078:SF11">
    <property type="entry name" value="THREONINE DEHYDRATASE, MITOCHONDRIAL"/>
    <property type="match status" value="1"/>
</dbReference>
<comment type="subcellular location">
    <subcellularLocation>
        <location evidence="3">Mitochondrion</location>
    </subcellularLocation>
</comment>
<comment type="pathway">
    <text evidence="4 14">Amino-acid biosynthesis; L-isoleucine biosynthesis; 2-oxobutanoate from L-threonine: step 1/1.</text>
</comment>
<comment type="cofactor">
    <cofactor evidence="2 14">
        <name>pyridoxal 5'-phosphate</name>
        <dbReference type="ChEBI" id="CHEBI:597326"/>
    </cofactor>
</comment>
<dbReference type="FunFam" id="3.40.50.1100:FF:000008">
    <property type="entry name" value="L-threonine dehydratase"/>
    <property type="match status" value="1"/>
</dbReference>
<evidence type="ECO:0000256" key="12">
    <source>
        <dbReference type="ARBA" id="ARBA00023239"/>
    </source>
</evidence>
<feature type="domain" description="ACT-like" evidence="16">
    <location>
        <begin position="494"/>
        <end position="565"/>
    </location>
</feature>
<evidence type="ECO:0000256" key="2">
    <source>
        <dbReference type="ARBA" id="ARBA00001933"/>
    </source>
</evidence>
<keyword evidence="9" id="KW-0677">Repeat</keyword>
<dbReference type="PROSITE" id="PS00165">
    <property type="entry name" value="DEHYDRATASE_SER_THR"/>
    <property type="match status" value="1"/>
</dbReference>
<reference evidence="17 19" key="1">
    <citation type="submission" date="2015-10" db="EMBL/GenBank/DDBJ databases">
        <title>The cercosporin biosynthetic gene cluster was horizontally transferred to several fungal lineages and shown to be expanded in Cercospora beticola based on microsynteny with recipient genomes.</title>
        <authorList>
            <person name="De Jonge R."/>
            <person name="Ebert M.K."/>
            <person name="Suttle J.C."/>
            <person name="Jurick Ii W.M."/>
            <person name="Secor G.A."/>
            <person name="Thomma B.P."/>
            <person name="Van De Peer Y."/>
            <person name="Bolton M.D."/>
        </authorList>
    </citation>
    <scope>NUCLEOTIDE SEQUENCE [LARGE SCALE GENOMIC DNA]</scope>
    <source>
        <strain evidence="17 19">09-40</strain>
    </source>
</reference>
<dbReference type="InterPro" id="IPR005787">
    <property type="entry name" value="Thr_deHydtase_biosynth"/>
</dbReference>
<evidence type="ECO:0000256" key="7">
    <source>
        <dbReference type="ARBA" id="ARBA00022605"/>
    </source>
</evidence>
<keyword evidence="10 14" id="KW-0663">Pyridoxal phosphate</keyword>
<dbReference type="InterPro" id="IPR000634">
    <property type="entry name" value="Ser/Thr_deHydtase_PyrdxlP-BS"/>
</dbReference>
<evidence type="ECO:0000256" key="9">
    <source>
        <dbReference type="ARBA" id="ARBA00022737"/>
    </source>
</evidence>
<dbReference type="FunFam" id="3.40.1020.10:FF:000001">
    <property type="entry name" value="L-threonine dehydratase"/>
    <property type="match status" value="1"/>
</dbReference>
<dbReference type="CDD" id="cd01562">
    <property type="entry name" value="Thr-dehyd"/>
    <property type="match status" value="1"/>
</dbReference>
<feature type="domain" description="ACT-like" evidence="16">
    <location>
        <begin position="398"/>
        <end position="472"/>
    </location>
</feature>
<dbReference type="InterPro" id="IPR050147">
    <property type="entry name" value="Ser/Thr_Dehydratase"/>
</dbReference>
<evidence type="ECO:0000256" key="15">
    <source>
        <dbReference type="SAM" id="MobiDB-lite"/>
    </source>
</evidence>
<dbReference type="AlphaFoldDB" id="A0A2G5I9V3"/>
<dbReference type="EC" id="4.3.1.19" evidence="14"/>
<dbReference type="RefSeq" id="XP_023459143.1">
    <property type="nucleotide sequence ID" value="XM_023594245.2"/>
</dbReference>
<evidence type="ECO:0000313" key="17">
    <source>
        <dbReference type="EMBL" id="PIB01482.1"/>
    </source>
</evidence>
<dbReference type="Gene3D" id="3.40.1020.10">
    <property type="entry name" value="Biosynthetic Threonine Deaminase, Domain 3"/>
    <property type="match status" value="1"/>
</dbReference>
<evidence type="ECO:0000313" key="20">
    <source>
        <dbReference type="Proteomes" id="UP001302367"/>
    </source>
</evidence>
<dbReference type="GeneID" id="35425396"/>
<evidence type="ECO:0000313" key="18">
    <source>
        <dbReference type="EMBL" id="WPA97027.1"/>
    </source>
</evidence>
<keyword evidence="7 14" id="KW-0028">Amino-acid biosynthesis</keyword>
<dbReference type="SUPFAM" id="SSF55021">
    <property type="entry name" value="ACT-like"/>
    <property type="match status" value="1"/>
</dbReference>
<keyword evidence="13 14" id="KW-0100">Branched-chain amino acid biosynthesis</keyword>
<dbReference type="EMBL" id="LKMD01000100">
    <property type="protein sequence ID" value="PIB01482.1"/>
    <property type="molecule type" value="Genomic_DNA"/>
</dbReference>
<keyword evidence="20" id="KW-1185">Reference proteome</keyword>
<evidence type="ECO:0000256" key="6">
    <source>
        <dbReference type="ARBA" id="ARBA00011881"/>
    </source>
</evidence>
<name>A0A2G5I9V3_CERBT</name>
<dbReference type="NCBIfam" id="TIGR01124">
    <property type="entry name" value="ilvA_2Cterm"/>
    <property type="match status" value="1"/>
</dbReference>
<dbReference type="UniPathway" id="UPA00047">
    <property type="reaction ID" value="UER00054"/>
</dbReference>
<keyword evidence="8 14" id="KW-0412">Isoleucine biosynthesis</keyword>
<dbReference type="Pfam" id="PF00291">
    <property type="entry name" value="PALP"/>
    <property type="match status" value="1"/>
</dbReference>
<dbReference type="SUPFAM" id="SSF53686">
    <property type="entry name" value="Tryptophan synthase beta subunit-like PLP-dependent enzymes"/>
    <property type="match status" value="1"/>
</dbReference>
<evidence type="ECO:0000256" key="11">
    <source>
        <dbReference type="ARBA" id="ARBA00023128"/>
    </source>
</evidence>
<dbReference type="GO" id="GO:0003941">
    <property type="term" value="F:L-serine ammonia-lyase activity"/>
    <property type="evidence" value="ECO:0007669"/>
    <property type="project" value="TreeGrafter"/>
</dbReference>
<dbReference type="InterPro" id="IPR045865">
    <property type="entry name" value="ACT-like_dom_sf"/>
</dbReference>
<dbReference type="GO" id="GO:0005739">
    <property type="term" value="C:mitochondrion"/>
    <property type="evidence" value="ECO:0007669"/>
    <property type="project" value="UniProtKB-SubCell"/>
</dbReference>
<evidence type="ECO:0000256" key="3">
    <source>
        <dbReference type="ARBA" id="ARBA00004173"/>
    </source>
</evidence>
<dbReference type="CDD" id="cd04907">
    <property type="entry name" value="ACT_ThrD-I_2"/>
    <property type="match status" value="1"/>
</dbReference>
<evidence type="ECO:0000256" key="8">
    <source>
        <dbReference type="ARBA" id="ARBA00022624"/>
    </source>
</evidence>
<comment type="catalytic activity">
    <reaction evidence="1 14">
        <text>L-threonine = 2-oxobutanoate + NH4(+)</text>
        <dbReference type="Rhea" id="RHEA:22108"/>
        <dbReference type="ChEBI" id="CHEBI:16763"/>
        <dbReference type="ChEBI" id="CHEBI:28938"/>
        <dbReference type="ChEBI" id="CHEBI:57926"/>
        <dbReference type="EC" id="4.3.1.19"/>
    </reaction>
</comment>
<gene>
    <name evidence="18" type="primary">ILV1</name>
    <name evidence="17" type="ORF">CB0940_01586</name>
    <name evidence="18" type="ORF">RHO25_001635</name>
</gene>
<feature type="region of interest" description="Disordered" evidence="15">
    <location>
        <begin position="1"/>
        <end position="31"/>
    </location>
</feature>
<evidence type="ECO:0000256" key="14">
    <source>
        <dbReference type="RuleBase" id="RU362012"/>
    </source>
</evidence>
<evidence type="ECO:0000256" key="4">
    <source>
        <dbReference type="ARBA" id="ARBA00004810"/>
    </source>
</evidence>
<dbReference type="PANTHER" id="PTHR48078">
    <property type="entry name" value="THREONINE DEHYDRATASE, MITOCHONDRIAL-RELATED"/>
    <property type="match status" value="1"/>
</dbReference>
<evidence type="ECO:0000256" key="13">
    <source>
        <dbReference type="ARBA" id="ARBA00023304"/>
    </source>
</evidence>
<dbReference type="InterPro" id="IPR036052">
    <property type="entry name" value="TrpB-like_PALP_sf"/>
</dbReference>
<dbReference type="GO" id="GO:0030170">
    <property type="term" value="F:pyridoxal phosphate binding"/>
    <property type="evidence" value="ECO:0007669"/>
    <property type="project" value="InterPro"/>
</dbReference>
<accession>A0A2G5I9V3</accession>
<evidence type="ECO:0000256" key="1">
    <source>
        <dbReference type="ARBA" id="ARBA00001274"/>
    </source>
</evidence>
<evidence type="ECO:0000256" key="10">
    <source>
        <dbReference type="ARBA" id="ARBA00022898"/>
    </source>
</evidence>
<dbReference type="GO" id="GO:0006565">
    <property type="term" value="P:L-serine catabolic process"/>
    <property type="evidence" value="ECO:0007669"/>
    <property type="project" value="TreeGrafter"/>
</dbReference>
<dbReference type="OrthoDB" id="4418812at2759"/>
<proteinExistence type="inferred from homology"/>
<dbReference type="FunFam" id="3.40.50.1100:FF:000005">
    <property type="entry name" value="Threonine dehydratase catabolic"/>
    <property type="match status" value="1"/>
</dbReference>
<protein>
    <recommendedName>
        <fullName evidence="14">Threonine dehydratase</fullName>
        <ecNumber evidence="14">4.3.1.19</ecNumber>
    </recommendedName>
    <alternativeName>
        <fullName evidence="14">Threonine deaminase</fullName>
    </alternativeName>
</protein>
<dbReference type="EMBL" id="CP134184">
    <property type="protein sequence ID" value="WPA97027.1"/>
    <property type="molecule type" value="Genomic_DNA"/>
</dbReference>